<organism evidence="1 2">
    <name type="scientific">Coccidioides posadasii RMSCC 3488</name>
    <dbReference type="NCBI Taxonomy" id="454284"/>
    <lineage>
        <taxon>Eukaryota</taxon>
        <taxon>Fungi</taxon>
        <taxon>Dikarya</taxon>
        <taxon>Ascomycota</taxon>
        <taxon>Pezizomycotina</taxon>
        <taxon>Eurotiomycetes</taxon>
        <taxon>Eurotiomycetidae</taxon>
        <taxon>Onygenales</taxon>
        <taxon>Onygenaceae</taxon>
        <taxon>Coccidioides</taxon>
    </lineage>
</organism>
<name>A0A0J6FB60_COCPO</name>
<evidence type="ECO:0000313" key="2">
    <source>
        <dbReference type="Proteomes" id="UP000054567"/>
    </source>
</evidence>
<proteinExistence type="predicted"/>
<dbReference type="AlphaFoldDB" id="A0A0J6FB60"/>
<gene>
    <name evidence="1" type="ORF">CPAG_02834</name>
</gene>
<reference evidence="2" key="2">
    <citation type="journal article" date="2009" name="Genome Res.">
        <title>Comparative genomic analyses of the human fungal pathogens Coccidioides and their relatives.</title>
        <authorList>
            <person name="Sharpton T.J."/>
            <person name="Stajich J.E."/>
            <person name="Rounsley S.D."/>
            <person name="Gardner M.J."/>
            <person name="Wortman J.R."/>
            <person name="Jordar V.S."/>
            <person name="Maiti R."/>
            <person name="Kodira C.D."/>
            <person name="Neafsey D.E."/>
            <person name="Zeng Q."/>
            <person name="Hung C.-Y."/>
            <person name="McMahan C."/>
            <person name="Muszewska A."/>
            <person name="Grynberg M."/>
            <person name="Mandel M.A."/>
            <person name="Kellner E.M."/>
            <person name="Barker B.M."/>
            <person name="Galgiani J.N."/>
            <person name="Orbach M.J."/>
            <person name="Kirkland T.N."/>
            <person name="Cole G.T."/>
            <person name="Henn M.R."/>
            <person name="Birren B.W."/>
            <person name="Taylor J.W."/>
        </authorList>
    </citation>
    <scope>NUCLEOTIDE SEQUENCE [LARGE SCALE GENOMIC DNA]</scope>
    <source>
        <strain evidence="2">RMSCC 3488</strain>
    </source>
</reference>
<dbReference type="EMBL" id="DS268109">
    <property type="protein sequence ID" value="KMM66495.1"/>
    <property type="molecule type" value="Genomic_DNA"/>
</dbReference>
<reference evidence="2" key="3">
    <citation type="journal article" date="2010" name="Genome Res.">
        <title>Population genomic sequencing of Coccidioides fungi reveals recent hybridization and transposon control.</title>
        <authorList>
            <person name="Neafsey D.E."/>
            <person name="Barker B.M."/>
            <person name="Sharpton T.J."/>
            <person name="Stajich J.E."/>
            <person name="Park D.J."/>
            <person name="Whiston E."/>
            <person name="Hung C.-Y."/>
            <person name="McMahan C."/>
            <person name="White J."/>
            <person name="Sykes S."/>
            <person name="Heiman D."/>
            <person name="Young S."/>
            <person name="Zeng Q."/>
            <person name="Abouelleil A."/>
            <person name="Aftuck L."/>
            <person name="Bessette D."/>
            <person name="Brown A."/>
            <person name="FitzGerald M."/>
            <person name="Lui A."/>
            <person name="Macdonald J.P."/>
            <person name="Priest M."/>
            <person name="Orbach M.J."/>
            <person name="Galgiani J.N."/>
            <person name="Kirkland T.N."/>
            <person name="Cole G.T."/>
            <person name="Birren B.W."/>
            <person name="Henn M.R."/>
            <person name="Taylor J.W."/>
            <person name="Rounsley S.D."/>
        </authorList>
    </citation>
    <scope>NUCLEOTIDE SEQUENCE [LARGE SCALE GENOMIC DNA]</scope>
    <source>
        <strain evidence="2">RMSCC 3488</strain>
    </source>
</reference>
<reference evidence="1 2" key="1">
    <citation type="submission" date="2007-06" db="EMBL/GenBank/DDBJ databases">
        <title>The Genome Sequence of Coccidioides posadasii RMSCC_3488.</title>
        <authorList>
            <consortium name="Coccidioides Genome Resources Consortium"/>
            <consortium name="The Broad Institute Genome Sequencing Platform"/>
            <person name="Henn M.R."/>
            <person name="Sykes S."/>
            <person name="Young S."/>
            <person name="Jaffe D."/>
            <person name="Berlin A."/>
            <person name="Alvarez P."/>
            <person name="Butler J."/>
            <person name="Gnerre S."/>
            <person name="Grabherr M."/>
            <person name="Mauceli E."/>
            <person name="Brockman W."/>
            <person name="Kodira C."/>
            <person name="Alvarado L."/>
            <person name="Zeng Q."/>
            <person name="Crawford M."/>
            <person name="Antoine C."/>
            <person name="Devon K."/>
            <person name="Galgiani J."/>
            <person name="Orsborn K."/>
            <person name="Lewis M.L."/>
            <person name="Nusbaum C."/>
            <person name="Galagan J."/>
            <person name="Birren B."/>
        </authorList>
    </citation>
    <scope>NUCLEOTIDE SEQUENCE [LARGE SCALE GENOMIC DNA]</scope>
    <source>
        <strain evidence="1 2">RMSCC 3488</strain>
    </source>
</reference>
<protein>
    <submittedName>
        <fullName evidence="1">Uncharacterized protein</fullName>
    </submittedName>
</protein>
<dbReference type="Proteomes" id="UP000054567">
    <property type="component" value="Unassembled WGS sequence"/>
</dbReference>
<sequence>MGNPDCVKGLAGSAQLYGVRSMEPREKSDLGNLETWILVPRCVSWSRKTLFLLPAVGGSKLEIIDRLTFLCMYGVLRVLRMILKKRNDHYALFRTSTIRQPL</sequence>
<evidence type="ECO:0000313" key="1">
    <source>
        <dbReference type="EMBL" id="KMM66495.1"/>
    </source>
</evidence>
<dbReference type="VEuPathDB" id="FungiDB:CPAG_02834"/>
<accession>A0A0J6FB60</accession>